<evidence type="ECO:0000313" key="2">
    <source>
        <dbReference type="EMBL" id="RVX02509.1"/>
    </source>
</evidence>
<dbReference type="AlphaFoldDB" id="A0A438J0M9"/>
<reference evidence="2 3" key="1">
    <citation type="journal article" date="2018" name="PLoS Genet.">
        <title>Population sequencing reveals clonal diversity and ancestral inbreeding in the grapevine cultivar Chardonnay.</title>
        <authorList>
            <person name="Roach M.J."/>
            <person name="Johnson D.L."/>
            <person name="Bohlmann J."/>
            <person name="van Vuuren H.J."/>
            <person name="Jones S.J."/>
            <person name="Pretorius I.S."/>
            <person name="Schmidt S.A."/>
            <person name="Borneman A.R."/>
        </authorList>
    </citation>
    <scope>NUCLEOTIDE SEQUENCE [LARGE SCALE GENOMIC DNA]</scope>
    <source>
        <strain evidence="3">cv. Chardonnay</strain>
        <tissue evidence="2">Leaf</tissue>
    </source>
</reference>
<organism evidence="2 3">
    <name type="scientific">Vitis vinifera</name>
    <name type="common">Grape</name>
    <dbReference type="NCBI Taxonomy" id="29760"/>
    <lineage>
        <taxon>Eukaryota</taxon>
        <taxon>Viridiplantae</taxon>
        <taxon>Streptophyta</taxon>
        <taxon>Embryophyta</taxon>
        <taxon>Tracheophyta</taxon>
        <taxon>Spermatophyta</taxon>
        <taxon>Magnoliopsida</taxon>
        <taxon>eudicotyledons</taxon>
        <taxon>Gunneridae</taxon>
        <taxon>Pentapetalae</taxon>
        <taxon>rosids</taxon>
        <taxon>Vitales</taxon>
        <taxon>Vitaceae</taxon>
        <taxon>Viteae</taxon>
        <taxon>Vitis</taxon>
    </lineage>
</organism>
<evidence type="ECO:0000313" key="3">
    <source>
        <dbReference type="Proteomes" id="UP000288805"/>
    </source>
</evidence>
<accession>A0A438J0M9</accession>
<dbReference type="EMBL" id="QGNW01000070">
    <property type="protein sequence ID" value="RVX02509.1"/>
    <property type="molecule type" value="Genomic_DNA"/>
</dbReference>
<comment type="caution">
    <text evidence="2">The sequence shown here is derived from an EMBL/GenBank/DDBJ whole genome shotgun (WGS) entry which is preliminary data.</text>
</comment>
<protein>
    <submittedName>
        <fullName evidence="2">Uncharacterized protein</fullName>
    </submittedName>
</protein>
<feature type="transmembrane region" description="Helical" evidence="1">
    <location>
        <begin position="78"/>
        <end position="98"/>
    </location>
</feature>
<sequence length="140" mass="16076">MGGGMEAHKNKFIEEWGAARENLEYNFRWTRRNLVLAGIFGVAVPILVYRGIVKEFFSFSVLLSNFKRNFLSGFSFPLGYWLVFADLIFEMGILLTCVSRVKLQFEWGENRVEGKENAEISLRKLSNLNDVVVSDDKAQI</sequence>
<keyword evidence="1" id="KW-1133">Transmembrane helix</keyword>
<feature type="transmembrane region" description="Helical" evidence="1">
    <location>
        <begin position="34"/>
        <end position="52"/>
    </location>
</feature>
<keyword evidence="1" id="KW-0812">Transmembrane</keyword>
<dbReference type="Proteomes" id="UP000288805">
    <property type="component" value="Unassembled WGS sequence"/>
</dbReference>
<dbReference type="PANTHER" id="PTHR35479">
    <property type="entry name" value="UNNAMED PRODUCT"/>
    <property type="match status" value="1"/>
</dbReference>
<gene>
    <name evidence="2" type="ORF">CK203_031156</name>
</gene>
<keyword evidence="1" id="KW-0472">Membrane</keyword>
<proteinExistence type="predicted"/>
<name>A0A438J0M9_VITVI</name>
<evidence type="ECO:0000256" key="1">
    <source>
        <dbReference type="SAM" id="Phobius"/>
    </source>
</evidence>
<dbReference type="PANTHER" id="PTHR35479:SF4">
    <property type="entry name" value="OS01G0750800 PROTEIN"/>
    <property type="match status" value="1"/>
</dbReference>